<sequence>MIDDVLIDAEHRMKGAIKTIKQEFSTVRTGRASVSLLDKVTIDYYGVETSLNQLASLSAPDPRLIVISPYDPTILEDIEKAIYQSKLGLAPFNDGKIIKLGVPELTEERRKDLVKLVKEYSEEGKMAIRSVRKKTKEALKKHEEDREITEDQHYKALDKLQELTEYYNEKIEELLDKKEKDIMEI</sequence>
<organism evidence="8">
    <name type="scientific">marine sediment metagenome</name>
    <dbReference type="NCBI Taxonomy" id="412755"/>
    <lineage>
        <taxon>unclassified sequences</taxon>
        <taxon>metagenomes</taxon>
        <taxon>ecological metagenomes</taxon>
    </lineage>
</organism>
<keyword evidence="5" id="KW-0175">Coiled coil</keyword>
<gene>
    <name evidence="7" type="ORF">S01H4_02074</name>
    <name evidence="8" type="ORF">S03H2_00881</name>
</gene>
<proteinExistence type="inferred from homology"/>
<dbReference type="Gene3D" id="1.10.132.20">
    <property type="entry name" value="Ribosome-recycling factor"/>
    <property type="match status" value="1"/>
</dbReference>
<dbReference type="InterPro" id="IPR023584">
    <property type="entry name" value="Ribosome_recyc_fac_dom"/>
</dbReference>
<protein>
    <recommendedName>
        <fullName evidence="6">Ribosome recycling factor domain-containing protein</fullName>
    </recommendedName>
</protein>
<evidence type="ECO:0000256" key="2">
    <source>
        <dbReference type="ARBA" id="ARBA00005912"/>
    </source>
</evidence>
<dbReference type="HAMAP" id="MF_00040">
    <property type="entry name" value="RRF"/>
    <property type="match status" value="1"/>
</dbReference>
<dbReference type="CDD" id="cd00520">
    <property type="entry name" value="RRF"/>
    <property type="match status" value="1"/>
</dbReference>
<evidence type="ECO:0000256" key="4">
    <source>
        <dbReference type="ARBA" id="ARBA00022917"/>
    </source>
</evidence>
<evidence type="ECO:0000259" key="6">
    <source>
        <dbReference type="Pfam" id="PF01765"/>
    </source>
</evidence>
<dbReference type="GO" id="GO:0005737">
    <property type="term" value="C:cytoplasm"/>
    <property type="evidence" value="ECO:0007669"/>
    <property type="project" value="UniProtKB-SubCell"/>
</dbReference>
<evidence type="ECO:0000256" key="5">
    <source>
        <dbReference type="SAM" id="Coils"/>
    </source>
</evidence>
<dbReference type="FunFam" id="1.10.132.20:FF:000001">
    <property type="entry name" value="Ribosome-recycling factor"/>
    <property type="match status" value="1"/>
</dbReference>
<evidence type="ECO:0000313" key="8">
    <source>
        <dbReference type="EMBL" id="GAH29092.1"/>
    </source>
</evidence>
<feature type="domain" description="Ribosome recycling factor" evidence="6">
    <location>
        <begin position="21"/>
        <end position="183"/>
    </location>
</feature>
<comment type="similarity">
    <text evidence="2">Belongs to the RRF family.</text>
</comment>
<dbReference type="GO" id="GO:0043023">
    <property type="term" value="F:ribosomal large subunit binding"/>
    <property type="evidence" value="ECO:0007669"/>
    <property type="project" value="TreeGrafter"/>
</dbReference>
<accession>X1E935</accession>
<evidence type="ECO:0000313" key="7">
    <source>
        <dbReference type="EMBL" id="GAG72207.1"/>
    </source>
</evidence>
<keyword evidence="4" id="KW-0648">Protein biosynthesis</keyword>
<dbReference type="GO" id="GO:0006412">
    <property type="term" value="P:translation"/>
    <property type="evidence" value="ECO:0007669"/>
    <property type="project" value="UniProtKB-KW"/>
</dbReference>
<dbReference type="PANTHER" id="PTHR20982:SF3">
    <property type="entry name" value="MITOCHONDRIAL RIBOSOME RECYCLING FACTOR PSEUDO 1"/>
    <property type="match status" value="1"/>
</dbReference>
<comment type="caution">
    <text evidence="8">The sequence shown here is derived from an EMBL/GenBank/DDBJ whole genome shotgun (WGS) entry which is preliminary data.</text>
</comment>
<comment type="subcellular location">
    <subcellularLocation>
        <location evidence="1">Cytoplasm</location>
    </subcellularLocation>
</comment>
<dbReference type="InterPro" id="IPR002661">
    <property type="entry name" value="Ribosome_recyc_fac"/>
</dbReference>
<dbReference type="NCBIfam" id="TIGR00496">
    <property type="entry name" value="frr"/>
    <property type="match status" value="1"/>
</dbReference>
<reference evidence="8" key="1">
    <citation type="journal article" date="2014" name="Front. Microbiol.">
        <title>High frequency of phylogenetically diverse reductive dehalogenase-homologous genes in deep subseafloor sedimentary metagenomes.</title>
        <authorList>
            <person name="Kawai M."/>
            <person name="Futagami T."/>
            <person name="Toyoda A."/>
            <person name="Takaki Y."/>
            <person name="Nishi S."/>
            <person name="Hori S."/>
            <person name="Arai W."/>
            <person name="Tsubouchi T."/>
            <person name="Morono Y."/>
            <person name="Uchiyama I."/>
            <person name="Ito T."/>
            <person name="Fujiyama A."/>
            <person name="Inagaki F."/>
            <person name="Takami H."/>
        </authorList>
    </citation>
    <scope>NUCLEOTIDE SEQUENCE</scope>
    <source>
        <strain evidence="8">Expedition CK06-06</strain>
    </source>
</reference>
<evidence type="ECO:0000256" key="3">
    <source>
        <dbReference type="ARBA" id="ARBA00022490"/>
    </source>
</evidence>
<dbReference type="SUPFAM" id="SSF55194">
    <property type="entry name" value="Ribosome recycling factor, RRF"/>
    <property type="match status" value="1"/>
</dbReference>
<feature type="coiled-coil region" evidence="5">
    <location>
        <begin position="132"/>
        <end position="180"/>
    </location>
</feature>
<keyword evidence="3" id="KW-0963">Cytoplasm</keyword>
<dbReference type="FunFam" id="3.30.1360.40:FF:000001">
    <property type="entry name" value="Ribosome-recycling factor"/>
    <property type="match status" value="1"/>
</dbReference>
<dbReference type="Pfam" id="PF01765">
    <property type="entry name" value="RRF"/>
    <property type="match status" value="1"/>
</dbReference>
<dbReference type="PANTHER" id="PTHR20982">
    <property type="entry name" value="RIBOSOME RECYCLING FACTOR"/>
    <property type="match status" value="1"/>
</dbReference>
<name>X1E935_9ZZZZ</name>
<evidence type="ECO:0000256" key="1">
    <source>
        <dbReference type="ARBA" id="ARBA00004496"/>
    </source>
</evidence>
<dbReference type="InterPro" id="IPR036191">
    <property type="entry name" value="RRF_sf"/>
</dbReference>
<dbReference type="EMBL" id="BART01000426">
    <property type="protein sequence ID" value="GAG72207.1"/>
    <property type="molecule type" value="Genomic_DNA"/>
</dbReference>
<dbReference type="AlphaFoldDB" id="X1E935"/>
<dbReference type="Gene3D" id="3.30.1360.40">
    <property type="match status" value="1"/>
</dbReference>
<dbReference type="EMBL" id="BARU01000220">
    <property type="protein sequence ID" value="GAH29092.1"/>
    <property type="molecule type" value="Genomic_DNA"/>
</dbReference>